<reference evidence="1 2" key="1">
    <citation type="submission" date="2023-11" db="EMBL/GenBank/DDBJ databases">
        <title>First isolation, identification, and characterization of non-pathogenic Epilithonimonas ginsengisoli isolated from diseased farmed rainbow trout (Oncorhynchus mykiss) in Chile.</title>
        <authorList>
            <person name="Miranda C.D."/>
            <person name="Irgang R."/>
            <person name="Concha C."/>
            <person name="Rojas R."/>
            <person name="Avendano R."/>
        </authorList>
    </citation>
    <scope>NUCLEOTIDE SEQUENCE [LARGE SCALE GENOMIC DNA]</scope>
    <source>
        <strain evidence="1 2">FP99</strain>
    </source>
</reference>
<name>A0ABU4JF23_9FLAO</name>
<accession>A0ABU4JF23</accession>
<organism evidence="1 2">
    <name type="scientific">Epilithonimonas ginsengisoli</name>
    <dbReference type="NCBI Taxonomy" id="1245592"/>
    <lineage>
        <taxon>Bacteria</taxon>
        <taxon>Pseudomonadati</taxon>
        <taxon>Bacteroidota</taxon>
        <taxon>Flavobacteriia</taxon>
        <taxon>Flavobacteriales</taxon>
        <taxon>Weeksellaceae</taxon>
        <taxon>Chryseobacterium group</taxon>
        <taxon>Epilithonimonas</taxon>
    </lineage>
</organism>
<dbReference type="Proteomes" id="UP001204439">
    <property type="component" value="Unassembled WGS sequence"/>
</dbReference>
<gene>
    <name evidence="1" type="ORF">NG800_005130</name>
</gene>
<proteinExistence type="predicted"/>
<keyword evidence="2" id="KW-1185">Reference proteome</keyword>
<dbReference type="RefSeq" id="WP_063969930.1">
    <property type="nucleotide sequence ID" value="NZ_JAMXLT020000007.1"/>
</dbReference>
<evidence type="ECO:0008006" key="3">
    <source>
        <dbReference type="Google" id="ProtNLM"/>
    </source>
</evidence>
<dbReference type="EMBL" id="JAMXLT020000007">
    <property type="protein sequence ID" value="MDW8548280.1"/>
    <property type="molecule type" value="Genomic_DNA"/>
</dbReference>
<evidence type="ECO:0000313" key="2">
    <source>
        <dbReference type="Proteomes" id="UP001204439"/>
    </source>
</evidence>
<comment type="caution">
    <text evidence="1">The sequence shown here is derived from an EMBL/GenBank/DDBJ whole genome shotgun (WGS) entry which is preliminary data.</text>
</comment>
<evidence type="ECO:0000313" key="1">
    <source>
        <dbReference type="EMBL" id="MDW8548280.1"/>
    </source>
</evidence>
<protein>
    <recommendedName>
        <fullName evidence="3">Restriction endonuclease</fullName>
    </recommendedName>
</protein>
<sequence>MVVSINSEPNKNEFNSLLSKTIEELNIHGQNPSKEIEKLFGRNLEPYVKDLMSELAMGTPFENSIELIGGQKFPDIIAKKFYGIEVKTTTQNHWKTTGNSVLEGTRVENIERIFMLFAKLANPIEFRCRPYEEVLSEVVVTHSPRYLIDMNLEQGKTIFDKINMSYDTLRKKENPIRPIVDYYKSKLKQGEELWWMDNQEQVGGLKLRFWNKISKEERKQLLILGMVLFPEVFGNSQDKFNRFAFWLVSKHNIVCPNTRDPFTAGGTGDFFIGSKVYNKVSRIFLNLLNSTSEIVEAIIQIPTNELSEYWEIKTTEKKKIFDWINLVFEQSRKIQVAINLDIKEILYQLIIK</sequence>